<dbReference type="CDD" id="cd06225">
    <property type="entry name" value="HAMP"/>
    <property type="match status" value="1"/>
</dbReference>
<keyword evidence="1" id="KW-0472">Membrane</keyword>
<dbReference type="InterPro" id="IPR003660">
    <property type="entry name" value="HAMP_dom"/>
</dbReference>
<dbReference type="Pfam" id="PF00672">
    <property type="entry name" value="HAMP"/>
    <property type="match status" value="1"/>
</dbReference>
<comment type="caution">
    <text evidence="3">The sequence shown here is derived from an EMBL/GenBank/DDBJ whole genome shotgun (WGS) entry which is preliminary data.</text>
</comment>
<accession>A0A1G2PYQ3</accession>
<dbReference type="Proteomes" id="UP000176951">
    <property type="component" value="Unassembled WGS sequence"/>
</dbReference>
<reference evidence="3 4" key="1">
    <citation type="journal article" date="2016" name="Nat. Commun.">
        <title>Thousands of microbial genomes shed light on interconnected biogeochemical processes in an aquifer system.</title>
        <authorList>
            <person name="Anantharaman K."/>
            <person name="Brown C.T."/>
            <person name="Hug L.A."/>
            <person name="Sharon I."/>
            <person name="Castelle C.J."/>
            <person name="Probst A.J."/>
            <person name="Thomas B.C."/>
            <person name="Singh A."/>
            <person name="Wilkins M.J."/>
            <person name="Karaoz U."/>
            <person name="Brodie E.L."/>
            <person name="Williams K.H."/>
            <person name="Hubbard S.S."/>
            <person name="Banfield J.F."/>
        </authorList>
    </citation>
    <scope>NUCLEOTIDE SEQUENCE [LARGE SCALE GENOMIC DNA]</scope>
</reference>
<organism evidence="3 4">
    <name type="scientific">Candidatus Terrybacteria bacterium RIFCSPLOWO2_01_FULL_40_23</name>
    <dbReference type="NCBI Taxonomy" id="1802366"/>
    <lineage>
        <taxon>Bacteria</taxon>
        <taxon>Candidatus Terryibacteriota</taxon>
    </lineage>
</organism>
<dbReference type="GO" id="GO:0007165">
    <property type="term" value="P:signal transduction"/>
    <property type="evidence" value="ECO:0007669"/>
    <property type="project" value="InterPro"/>
</dbReference>
<dbReference type="Gene3D" id="6.10.340.10">
    <property type="match status" value="1"/>
</dbReference>
<evidence type="ECO:0000256" key="1">
    <source>
        <dbReference type="SAM" id="Phobius"/>
    </source>
</evidence>
<dbReference type="SMART" id="SM00304">
    <property type="entry name" value="HAMP"/>
    <property type="match status" value="1"/>
</dbReference>
<proteinExistence type="predicted"/>
<evidence type="ECO:0000313" key="3">
    <source>
        <dbReference type="EMBL" id="OHA52722.1"/>
    </source>
</evidence>
<feature type="transmembrane region" description="Helical" evidence="1">
    <location>
        <begin position="167"/>
        <end position="187"/>
    </location>
</feature>
<dbReference type="PROSITE" id="PS50885">
    <property type="entry name" value="HAMP"/>
    <property type="match status" value="1"/>
</dbReference>
<dbReference type="EMBL" id="MHSW01000005">
    <property type="protein sequence ID" value="OHA52722.1"/>
    <property type="molecule type" value="Genomic_DNA"/>
</dbReference>
<dbReference type="AlphaFoldDB" id="A0A1G2PYQ3"/>
<keyword evidence="1" id="KW-0812">Transmembrane</keyword>
<feature type="domain" description="HAMP" evidence="2">
    <location>
        <begin position="188"/>
        <end position="239"/>
    </location>
</feature>
<gene>
    <name evidence="3" type="ORF">A3A97_01105</name>
</gene>
<dbReference type="SUPFAM" id="SSF158472">
    <property type="entry name" value="HAMP domain-like"/>
    <property type="match status" value="1"/>
</dbReference>
<dbReference type="SUPFAM" id="SSF103190">
    <property type="entry name" value="Sensory domain-like"/>
    <property type="match status" value="1"/>
</dbReference>
<sequence>MFTVFGALVFIFVKHYTREVFIVHTKNSVVSFINYYAQSFFTAEDFVLSDASQEKFEDFLAAIPKNSLVRIKVWDKNGRIIYSDDPSIIGNKYENNEEYQKALKDAVVVDFTKLKQEHEVSEKGFKELAEIYVPIKFAWDKEVVGVVASYWKLDSVNEILADFSVRMAILFIVGFLIFYAINLFILYRVIIRRLHKIIVSIRKIMKGDYDVPIYDGTDEIGEVVAGVTALAKSLVSSIHVLEELSEPQGEEGKAKVREVAANRPGASGGNVNT</sequence>
<name>A0A1G2PYQ3_9BACT</name>
<dbReference type="GO" id="GO:0016020">
    <property type="term" value="C:membrane"/>
    <property type="evidence" value="ECO:0007669"/>
    <property type="project" value="InterPro"/>
</dbReference>
<keyword evidence="1" id="KW-1133">Transmembrane helix</keyword>
<protein>
    <recommendedName>
        <fullName evidence="2">HAMP domain-containing protein</fullName>
    </recommendedName>
</protein>
<evidence type="ECO:0000313" key="4">
    <source>
        <dbReference type="Proteomes" id="UP000176951"/>
    </source>
</evidence>
<dbReference type="InterPro" id="IPR029151">
    <property type="entry name" value="Sensor-like_sf"/>
</dbReference>
<evidence type="ECO:0000259" key="2">
    <source>
        <dbReference type="PROSITE" id="PS50885"/>
    </source>
</evidence>